<dbReference type="Proteomes" id="UP001318860">
    <property type="component" value="Unassembled WGS sequence"/>
</dbReference>
<evidence type="ECO:0000256" key="2">
    <source>
        <dbReference type="SAM" id="MobiDB-lite"/>
    </source>
</evidence>
<feature type="region of interest" description="Disordered" evidence="2">
    <location>
        <begin position="370"/>
        <end position="389"/>
    </location>
</feature>
<feature type="region of interest" description="Disordered" evidence="2">
    <location>
        <begin position="419"/>
        <end position="458"/>
    </location>
</feature>
<evidence type="ECO:0000313" key="4">
    <source>
        <dbReference type="Proteomes" id="UP001318860"/>
    </source>
</evidence>
<dbReference type="EMBL" id="JABTTQ020000005">
    <property type="protein sequence ID" value="KAK6154707.1"/>
    <property type="molecule type" value="Genomic_DNA"/>
</dbReference>
<evidence type="ECO:0000256" key="1">
    <source>
        <dbReference type="ARBA" id="ARBA00023117"/>
    </source>
</evidence>
<gene>
    <name evidence="3" type="ORF">DH2020_008955</name>
</gene>
<dbReference type="SUPFAM" id="SSF47370">
    <property type="entry name" value="Bromodomain"/>
    <property type="match status" value="1"/>
</dbReference>
<accession>A0ABR0X7W2</accession>
<keyword evidence="1" id="KW-0103">Bromodomain</keyword>
<dbReference type="PANTHER" id="PTHR37888:SF4">
    <property type="entry name" value="OS07G0565300 PROTEIN"/>
    <property type="match status" value="1"/>
</dbReference>
<comment type="caution">
    <text evidence="3">The sequence shown here is derived from an EMBL/GenBank/DDBJ whole genome shotgun (WGS) entry which is preliminary data.</text>
</comment>
<proteinExistence type="predicted"/>
<evidence type="ECO:0008006" key="5">
    <source>
        <dbReference type="Google" id="ProtNLM"/>
    </source>
</evidence>
<keyword evidence="4" id="KW-1185">Reference proteome</keyword>
<protein>
    <recommendedName>
        <fullName evidence="5">Bromo domain-containing protein</fullName>
    </recommendedName>
</protein>
<feature type="compositionally biased region" description="Polar residues" evidence="2">
    <location>
        <begin position="121"/>
        <end position="153"/>
    </location>
</feature>
<evidence type="ECO:0000313" key="3">
    <source>
        <dbReference type="EMBL" id="KAK6154707.1"/>
    </source>
</evidence>
<feature type="region of interest" description="Disordered" evidence="2">
    <location>
        <begin position="102"/>
        <end position="157"/>
    </location>
</feature>
<dbReference type="PANTHER" id="PTHR37888">
    <property type="entry name" value="DNA-BINDING BROMODOMAIN-CONTAINING PROTEIN"/>
    <property type="match status" value="1"/>
</dbReference>
<feature type="compositionally biased region" description="Basic residues" evidence="2">
    <location>
        <begin position="448"/>
        <end position="458"/>
    </location>
</feature>
<dbReference type="InterPro" id="IPR036427">
    <property type="entry name" value="Bromodomain-like_sf"/>
</dbReference>
<reference evidence="3 4" key="1">
    <citation type="journal article" date="2021" name="Comput. Struct. Biotechnol. J.">
        <title>De novo genome assembly of the potent medicinal plant Rehmannia glutinosa using nanopore technology.</title>
        <authorList>
            <person name="Ma L."/>
            <person name="Dong C."/>
            <person name="Song C."/>
            <person name="Wang X."/>
            <person name="Zheng X."/>
            <person name="Niu Y."/>
            <person name="Chen S."/>
            <person name="Feng W."/>
        </authorList>
    </citation>
    <scope>NUCLEOTIDE SEQUENCE [LARGE SCALE GENOMIC DNA]</scope>
    <source>
        <strain evidence="3">DH-2019</strain>
    </source>
</reference>
<name>A0ABR0X7W2_REHGL</name>
<sequence>MGAVAVGWGTWEELILGGAVLRHGTQDWNVVASELRARTLYPYTFTPQACEARYEDLQRRYSGSTAKEATCGRAEARTGKIRRFNRVSRVKNQIFGGDKKHLSRADYGSSETESPLLALDSNGTESFNRETSNNENSAGSFTKDTNTRASWSCENRDQAVVTDIKPSTSVSSEDDKDLCVKKLAEAGYGRGVVMRKRRGQRNRKDCNRTIKERSASVSDNLCSNVISTAQKEPSGNDCSQIIRDSGNNHRYGDSCPVRKDSLIEIFKSVAESEPAAVFRHRMDSQESYQAAHGYWHDKIKNHRTVGQICKRTLPDLLLVANNALVFYSRRTREYKSAISLRHLVMKEYKKHCRGYCNESTSDFIPCNPPVKPRTVRPRPHPRPPPCKDKVSEKVYVVENVVPANPVGLDKQCDFDDNVSQSSLLKDRKGLKRPGKLKRGLSDSPSKNRAVKQRKRVRR</sequence>
<feature type="compositionally biased region" description="Basic residues" evidence="2">
    <location>
        <begin position="428"/>
        <end position="438"/>
    </location>
</feature>
<organism evidence="3 4">
    <name type="scientific">Rehmannia glutinosa</name>
    <name type="common">Chinese foxglove</name>
    <dbReference type="NCBI Taxonomy" id="99300"/>
    <lineage>
        <taxon>Eukaryota</taxon>
        <taxon>Viridiplantae</taxon>
        <taxon>Streptophyta</taxon>
        <taxon>Embryophyta</taxon>
        <taxon>Tracheophyta</taxon>
        <taxon>Spermatophyta</taxon>
        <taxon>Magnoliopsida</taxon>
        <taxon>eudicotyledons</taxon>
        <taxon>Gunneridae</taxon>
        <taxon>Pentapetalae</taxon>
        <taxon>asterids</taxon>
        <taxon>lamiids</taxon>
        <taxon>Lamiales</taxon>
        <taxon>Orobanchaceae</taxon>
        <taxon>Rehmannieae</taxon>
        <taxon>Rehmannia</taxon>
    </lineage>
</organism>